<dbReference type="InterPro" id="IPR024079">
    <property type="entry name" value="MetalloPept_cat_dom_sf"/>
</dbReference>
<dbReference type="Proteomes" id="UP000675881">
    <property type="component" value="Chromosome 14"/>
</dbReference>
<keyword evidence="2" id="KW-0378">Hydrolase</keyword>
<dbReference type="GO" id="GO:0004222">
    <property type="term" value="F:metalloendopeptidase activity"/>
    <property type="evidence" value="ECO:0007669"/>
    <property type="project" value="UniProtKB-EC"/>
</dbReference>
<evidence type="ECO:0000313" key="2">
    <source>
        <dbReference type="EMBL" id="CAF2855287.1"/>
    </source>
</evidence>
<sequence length="309" mass="35709">MVESVRQVFYEILNNTNWLGEETKRTALGKAFSMLENIAYPSEYLNDTKLEELYQELNIENLTYFRNLQNVLTFNLNYRISKLNKPVNKTDWVTNGQAAIINAFYFSTNNAIILPAAILQRLLFSANRPNYLNLGAIGWIIGHEISHGFDNFGRQFNKDGGLENWWDNQTEKNFLNRSQCFVEQYGNYTIKSVNQTINGKLTLPENIADNGGLRAAYRAFIEWKNNNTKSIRLLPGLNFTSNQLFWLSGANMWCTKYLKENLEEVLLTNEHSPTSARVVLSFSNHEEFAKDFNCPTNSPMNPPDRCRVW</sequence>
<dbReference type="GO" id="GO:0016485">
    <property type="term" value="P:protein processing"/>
    <property type="evidence" value="ECO:0007669"/>
    <property type="project" value="TreeGrafter"/>
</dbReference>
<dbReference type="CDD" id="cd08662">
    <property type="entry name" value="M13"/>
    <property type="match status" value="1"/>
</dbReference>
<proteinExistence type="predicted"/>
<dbReference type="InterPro" id="IPR018497">
    <property type="entry name" value="Peptidase_M13_C"/>
</dbReference>
<accession>A0A7R8H4A2</accession>
<dbReference type="PRINTS" id="PR00786">
    <property type="entry name" value="NEPRILYSIN"/>
</dbReference>
<dbReference type="OrthoDB" id="6475849at2759"/>
<dbReference type="PROSITE" id="PS51885">
    <property type="entry name" value="NEPRILYSIN"/>
    <property type="match status" value="1"/>
</dbReference>
<name>A0A7R8H4A2_LEPSM</name>
<gene>
    <name evidence="2" type="ORF">LSAA_5247</name>
</gene>
<dbReference type="GO" id="GO:0005886">
    <property type="term" value="C:plasma membrane"/>
    <property type="evidence" value="ECO:0007669"/>
    <property type="project" value="TreeGrafter"/>
</dbReference>
<organism evidence="2 3">
    <name type="scientific">Lepeophtheirus salmonis</name>
    <name type="common">Salmon louse</name>
    <name type="synonym">Caligus salmonis</name>
    <dbReference type="NCBI Taxonomy" id="72036"/>
    <lineage>
        <taxon>Eukaryota</taxon>
        <taxon>Metazoa</taxon>
        <taxon>Ecdysozoa</taxon>
        <taxon>Arthropoda</taxon>
        <taxon>Crustacea</taxon>
        <taxon>Multicrustacea</taxon>
        <taxon>Hexanauplia</taxon>
        <taxon>Copepoda</taxon>
        <taxon>Siphonostomatoida</taxon>
        <taxon>Caligidae</taxon>
        <taxon>Lepeophtheirus</taxon>
    </lineage>
</organism>
<dbReference type="SUPFAM" id="SSF55486">
    <property type="entry name" value="Metalloproteases ('zincins'), catalytic domain"/>
    <property type="match status" value="1"/>
</dbReference>
<dbReference type="InterPro" id="IPR042089">
    <property type="entry name" value="Peptidase_M13_dom_2"/>
</dbReference>
<dbReference type="EMBL" id="HG994593">
    <property type="protein sequence ID" value="CAF2855287.1"/>
    <property type="molecule type" value="Genomic_DNA"/>
</dbReference>
<dbReference type="EC" id="3.4.24.11" evidence="2"/>
<dbReference type="InterPro" id="IPR000718">
    <property type="entry name" value="Peptidase_M13"/>
</dbReference>
<protein>
    <submittedName>
        <fullName evidence="2">MMEL1</fullName>
        <ecNumber evidence="2">3.4.24.11</ecNumber>
    </submittedName>
</protein>
<dbReference type="PANTHER" id="PTHR11733:SF224">
    <property type="entry name" value="NEPRILYSIN-2"/>
    <property type="match status" value="1"/>
</dbReference>
<reference evidence="2" key="1">
    <citation type="submission" date="2021-02" db="EMBL/GenBank/DDBJ databases">
        <authorList>
            <person name="Bekaert M."/>
        </authorList>
    </citation>
    <scope>NUCLEOTIDE SEQUENCE</scope>
    <source>
        <strain evidence="2">IoA-00</strain>
    </source>
</reference>
<evidence type="ECO:0000313" key="3">
    <source>
        <dbReference type="Proteomes" id="UP000675881"/>
    </source>
</evidence>
<dbReference type="Gene3D" id="1.10.1380.10">
    <property type="entry name" value="Neutral endopeptidase , domain2"/>
    <property type="match status" value="1"/>
</dbReference>
<dbReference type="Gene3D" id="3.40.390.10">
    <property type="entry name" value="Collagenase (Catalytic Domain)"/>
    <property type="match status" value="1"/>
</dbReference>
<dbReference type="PANTHER" id="PTHR11733">
    <property type="entry name" value="ZINC METALLOPROTEASE FAMILY M13 NEPRILYSIN-RELATED"/>
    <property type="match status" value="1"/>
</dbReference>
<keyword evidence="3" id="KW-1185">Reference proteome</keyword>
<dbReference type="Pfam" id="PF01431">
    <property type="entry name" value="Peptidase_M13"/>
    <property type="match status" value="1"/>
</dbReference>
<feature type="domain" description="Peptidase M13 C-terminal" evidence="1">
    <location>
        <begin position="102"/>
        <end position="308"/>
    </location>
</feature>
<dbReference type="AlphaFoldDB" id="A0A7R8H4A2"/>
<evidence type="ECO:0000259" key="1">
    <source>
        <dbReference type="Pfam" id="PF01431"/>
    </source>
</evidence>